<evidence type="ECO:0000313" key="11">
    <source>
        <dbReference type="WBParaSite" id="HPBE_0000131701-mRNA-1"/>
    </source>
</evidence>
<dbReference type="OrthoDB" id="297496at2759"/>
<keyword evidence="6" id="KW-0472">Membrane</keyword>
<evidence type="ECO:0000256" key="2">
    <source>
        <dbReference type="ARBA" id="ARBA00022448"/>
    </source>
</evidence>
<gene>
    <name evidence="9" type="ORF">HPBE_LOCUS1318</name>
</gene>
<accession>A0A183F575</accession>
<keyword evidence="5" id="KW-0406">Ion transport</keyword>
<accession>A0A3P7TCN8</accession>
<evidence type="ECO:0000256" key="6">
    <source>
        <dbReference type="ARBA" id="ARBA00023136"/>
    </source>
</evidence>
<keyword evidence="4" id="KW-1133">Transmembrane helix</keyword>
<dbReference type="AlphaFoldDB" id="A0A183F575"/>
<evidence type="ECO:0000256" key="5">
    <source>
        <dbReference type="ARBA" id="ARBA00023065"/>
    </source>
</evidence>
<dbReference type="GO" id="GO:0005886">
    <property type="term" value="C:plasma membrane"/>
    <property type="evidence" value="ECO:0007669"/>
    <property type="project" value="TreeGrafter"/>
</dbReference>
<dbReference type="Gene3D" id="1.10.287.70">
    <property type="match status" value="1"/>
</dbReference>
<evidence type="ECO:0000313" key="10">
    <source>
        <dbReference type="Proteomes" id="UP000050761"/>
    </source>
</evidence>
<dbReference type="Pfam" id="PF07885">
    <property type="entry name" value="Ion_trans_2"/>
    <property type="match status" value="1"/>
</dbReference>
<comment type="subcellular location">
    <subcellularLocation>
        <location evidence="1">Membrane</location>
        <topology evidence="1">Multi-pass membrane protein</topology>
    </subcellularLocation>
</comment>
<dbReference type="EMBL" id="UZAH01001380">
    <property type="protein sequence ID" value="VDO19700.1"/>
    <property type="molecule type" value="Genomic_DNA"/>
</dbReference>
<proteinExistence type="predicted"/>
<protein>
    <submittedName>
        <fullName evidence="11">Ion_trans_2 domain-containing protein</fullName>
    </submittedName>
</protein>
<sequence>MIGFIGLCTVFIHYLDQSAGPPGTGLDWFHSLYFSYMSFTTIGLGDVMPNNATFAPIVSILFFIGLPIMKVVNRMTYLTVENGAFGLLTVMENRIDNYWEGKQQQSTGVSSIQFPPVNHVHESEQGRLRRQLRQGQPSRRRCPSIQRAGHYPLQKISSLMLLLSQRKMTSAMKGGEDTVDEDAMEVRFHKRVSVTDDAVMRSLITHSNCLHDTEDLTERRES</sequence>
<dbReference type="InterPro" id="IPR003280">
    <property type="entry name" value="2pore_dom_K_chnl"/>
</dbReference>
<organism evidence="10 11">
    <name type="scientific">Heligmosomoides polygyrus</name>
    <name type="common">Parasitic roundworm</name>
    <dbReference type="NCBI Taxonomy" id="6339"/>
    <lineage>
        <taxon>Eukaryota</taxon>
        <taxon>Metazoa</taxon>
        <taxon>Ecdysozoa</taxon>
        <taxon>Nematoda</taxon>
        <taxon>Chromadorea</taxon>
        <taxon>Rhabditida</taxon>
        <taxon>Rhabditina</taxon>
        <taxon>Rhabditomorpha</taxon>
        <taxon>Strongyloidea</taxon>
        <taxon>Heligmosomidae</taxon>
        <taxon>Heligmosomoides</taxon>
    </lineage>
</organism>
<evidence type="ECO:0000259" key="8">
    <source>
        <dbReference type="Pfam" id="PF07885"/>
    </source>
</evidence>
<reference evidence="9 10" key="1">
    <citation type="submission" date="2018-11" db="EMBL/GenBank/DDBJ databases">
        <authorList>
            <consortium name="Pathogen Informatics"/>
        </authorList>
    </citation>
    <scope>NUCLEOTIDE SEQUENCE [LARGE SCALE GENOMIC DNA]</scope>
</reference>
<evidence type="ECO:0000256" key="3">
    <source>
        <dbReference type="ARBA" id="ARBA00022692"/>
    </source>
</evidence>
<dbReference type="GO" id="GO:0015271">
    <property type="term" value="F:outward rectifier potassium channel activity"/>
    <property type="evidence" value="ECO:0007669"/>
    <property type="project" value="TreeGrafter"/>
</dbReference>
<evidence type="ECO:0000256" key="7">
    <source>
        <dbReference type="ARBA" id="ARBA00023303"/>
    </source>
</evidence>
<dbReference type="PANTHER" id="PTHR11003:SF269">
    <property type="entry name" value="POTASSIUM CHANNEL DOMAIN-CONTAINING PROTEIN"/>
    <property type="match status" value="1"/>
</dbReference>
<dbReference type="InterPro" id="IPR013099">
    <property type="entry name" value="K_chnl_dom"/>
</dbReference>
<dbReference type="PANTHER" id="PTHR11003">
    <property type="entry name" value="POTASSIUM CHANNEL, SUBFAMILY K"/>
    <property type="match status" value="1"/>
</dbReference>
<keyword evidence="2" id="KW-0813">Transport</keyword>
<reference evidence="11" key="2">
    <citation type="submission" date="2019-09" db="UniProtKB">
        <authorList>
            <consortium name="WormBaseParasite"/>
        </authorList>
    </citation>
    <scope>IDENTIFICATION</scope>
</reference>
<evidence type="ECO:0000313" key="9">
    <source>
        <dbReference type="EMBL" id="VDO19700.1"/>
    </source>
</evidence>
<dbReference type="Proteomes" id="UP000050761">
    <property type="component" value="Unassembled WGS sequence"/>
</dbReference>
<evidence type="ECO:0000256" key="1">
    <source>
        <dbReference type="ARBA" id="ARBA00004141"/>
    </source>
</evidence>
<name>A0A183F575_HELPZ</name>
<keyword evidence="3" id="KW-0812">Transmembrane</keyword>
<feature type="domain" description="Potassium channel" evidence="8">
    <location>
        <begin position="8"/>
        <end position="71"/>
    </location>
</feature>
<dbReference type="WBParaSite" id="HPBE_0000131701-mRNA-1">
    <property type="protein sequence ID" value="HPBE_0000131701-mRNA-1"/>
    <property type="gene ID" value="HPBE_0000131701"/>
</dbReference>
<dbReference type="SUPFAM" id="SSF81324">
    <property type="entry name" value="Voltage-gated potassium channels"/>
    <property type="match status" value="1"/>
</dbReference>
<dbReference type="GO" id="GO:0022841">
    <property type="term" value="F:potassium ion leak channel activity"/>
    <property type="evidence" value="ECO:0007669"/>
    <property type="project" value="TreeGrafter"/>
</dbReference>
<keyword evidence="10" id="KW-1185">Reference proteome</keyword>
<evidence type="ECO:0000256" key="4">
    <source>
        <dbReference type="ARBA" id="ARBA00022989"/>
    </source>
</evidence>
<dbReference type="GO" id="GO:0030322">
    <property type="term" value="P:stabilization of membrane potential"/>
    <property type="evidence" value="ECO:0007669"/>
    <property type="project" value="TreeGrafter"/>
</dbReference>
<keyword evidence="7" id="KW-0407">Ion channel</keyword>